<dbReference type="InterPro" id="IPR023582">
    <property type="entry name" value="Impact"/>
</dbReference>
<evidence type="ECO:0000259" key="2">
    <source>
        <dbReference type="Pfam" id="PF01205"/>
    </source>
</evidence>
<name>A0AAJ1V2Z5_9LACT</name>
<dbReference type="InterPro" id="IPR001498">
    <property type="entry name" value="Impact_N"/>
</dbReference>
<dbReference type="NCBIfam" id="TIGR00257">
    <property type="entry name" value="IMPACT_YIGZ"/>
    <property type="match status" value="1"/>
</dbReference>
<dbReference type="PANTHER" id="PTHR16301">
    <property type="entry name" value="IMPACT-RELATED"/>
    <property type="match status" value="1"/>
</dbReference>
<dbReference type="RefSeq" id="WP_285065480.1">
    <property type="nucleotide sequence ID" value="NZ_JASOOE010000004.1"/>
</dbReference>
<protein>
    <submittedName>
        <fullName evidence="3">YigZ family protein</fullName>
    </submittedName>
</protein>
<dbReference type="InterPro" id="IPR036956">
    <property type="entry name" value="Impact_N_sf"/>
</dbReference>
<dbReference type="InterPro" id="IPR015796">
    <property type="entry name" value="Impact_YigZ-like"/>
</dbReference>
<proteinExistence type="inferred from homology"/>
<dbReference type="Pfam" id="PF01205">
    <property type="entry name" value="Impact_N"/>
    <property type="match status" value="1"/>
</dbReference>
<comment type="caution">
    <text evidence="3">The sequence shown here is derived from an EMBL/GenBank/DDBJ whole genome shotgun (WGS) entry which is preliminary data.</text>
</comment>
<gene>
    <name evidence="3" type="ORF">QP433_02820</name>
</gene>
<dbReference type="EMBL" id="JASOOE010000004">
    <property type="protein sequence ID" value="MDK7186906.1"/>
    <property type="molecule type" value="Genomic_DNA"/>
</dbReference>
<evidence type="ECO:0000313" key="4">
    <source>
        <dbReference type="Proteomes" id="UP001229251"/>
    </source>
</evidence>
<dbReference type="GO" id="GO:0005737">
    <property type="term" value="C:cytoplasm"/>
    <property type="evidence" value="ECO:0007669"/>
    <property type="project" value="TreeGrafter"/>
</dbReference>
<accession>A0AAJ1V2Z5</accession>
<dbReference type="SUPFAM" id="SSF54211">
    <property type="entry name" value="Ribosomal protein S5 domain 2-like"/>
    <property type="match status" value="1"/>
</dbReference>
<dbReference type="PROSITE" id="PS00910">
    <property type="entry name" value="UPF0029"/>
    <property type="match status" value="1"/>
</dbReference>
<sequence>MINYRSIQDTIVHELEIKKSRFISYLIPIQNEEEFQVNLDQIKKEHPKATHHCYAYILEDTGQIQRMSDDGEPSGTAGIPILEVLKQENLTYLMAVVVRYFGGIKLGAGGLIRAYSSATSQALQISTLVENTNQAIINLNMAYKLNDSFQYFISQLANPPQILDSQYLDTVIHQIAIAQEEAALLEQQLADRFNQQIDWQFDHIRPVNLPIKSSSKKP</sequence>
<dbReference type="PANTHER" id="PTHR16301:SF20">
    <property type="entry name" value="IMPACT FAMILY MEMBER YIGZ"/>
    <property type="match status" value="1"/>
</dbReference>
<dbReference type="InterPro" id="IPR020568">
    <property type="entry name" value="Ribosomal_Su5_D2-typ_SF"/>
</dbReference>
<dbReference type="GO" id="GO:0006446">
    <property type="term" value="P:regulation of translational initiation"/>
    <property type="evidence" value="ECO:0007669"/>
    <property type="project" value="TreeGrafter"/>
</dbReference>
<feature type="domain" description="Impact N-terminal" evidence="2">
    <location>
        <begin position="18"/>
        <end position="123"/>
    </location>
</feature>
<dbReference type="AlphaFoldDB" id="A0AAJ1V2Z5"/>
<comment type="similarity">
    <text evidence="1">Belongs to the IMPACT family.</text>
</comment>
<reference evidence="3" key="1">
    <citation type="submission" date="2023-05" db="EMBL/GenBank/DDBJ databases">
        <title>Cataloging the Phylogenetic Diversity of Human Bladder Bacteria.</title>
        <authorList>
            <person name="Du J."/>
        </authorList>
    </citation>
    <scope>NUCLEOTIDE SEQUENCE</scope>
    <source>
        <strain evidence="3">UMB1231</strain>
    </source>
</reference>
<organism evidence="3 4">
    <name type="scientific">Facklamia hominis</name>
    <dbReference type="NCBI Taxonomy" id="178214"/>
    <lineage>
        <taxon>Bacteria</taxon>
        <taxon>Bacillati</taxon>
        <taxon>Bacillota</taxon>
        <taxon>Bacilli</taxon>
        <taxon>Lactobacillales</taxon>
        <taxon>Aerococcaceae</taxon>
        <taxon>Facklamia</taxon>
    </lineage>
</organism>
<dbReference type="Gene3D" id="3.30.230.30">
    <property type="entry name" value="Impact, N-terminal domain"/>
    <property type="match status" value="1"/>
</dbReference>
<dbReference type="InterPro" id="IPR020569">
    <property type="entry name" value="UPF0029_Impact_CS"/>
</dbReference>
<evidence type="ECO:0000313" key="3">
    <source>
        <dbReference type="EMBL" id="MDK7186906.1"/>
    </source>
</evidence>
<evidence type="ECO:0000256" key="1">
    <source>
        <dbReference type="ARBA" id="ARBA00007665"/>
    </source>
</evidence>
<dbReference type="Proteomes" id="UP001229251">
    <property type="component" value="Unassembled WGS sequence"/>
</dbReference>